<dbReference type="GO" id="GO:0008270">
    <property type="term" value="F:zinc ion binding"/>
    <property type="evidence" value="ECO:0007669"/>
    <property type="project" value="UniProtKB-KW"/>
</dbReference>
<dbReference type="AlphaFoldDB" id="A0A8D8BE17"/>
<feature type="domain" description="FLYWCH-type" evidence="4">
    <location>
        <begin position="14"/>
        <end position="73"/>
    </location>
</feature>
<evidence type="ECO:0000256" key="2">
    <source>
        <dbReference type="ARBA" id="ARBA00022771"/>
    </source>
</evidence>
<protein>
    <submittedName>
        <fullName evidence="5">(northern house mosquito) hypothetical protein</fullName>
    </submittedName>
</protein>
<evidence type="ECO:0000256" key="3">
    <source>
        <dbReference type="ARBA" id="ARBA00022833"/>
    </source>
</evidence>
<evidence type="ECO:0000256" key="1">
    <source>
        <dbReference type="ARBA" id="ARBA00022723"/>
    </source>
</evidence>
<dbReference type="EMBL" id="HBUE01074063">
    <property type="protein sequence ID" value="CAG6474072.1"/>
    <property type="molecule type" value="Transcribed_RNA"/>
</dbReference>
<dbReference type="Gene3D" id="2.20.25.240">
    <property type="match status" value="1"/>
</dbReference>
<evidence type="ECO:0000259" key="4">
    <source>
        <dbReference type="Pfam" id="PF04500"/>
    </source>
</evidence>
<dbReference type="EMBL" id="HBUE01074071">
    <property type="protein sequence ID" value="CAG6474091.1"/>
    <property type="molecule type" value="Transcribed_RNA"/>
</dbReference>
<name>A0A8D8BE17_CULPI</name>
<sequence>MKPSIWYTVELQMVENRLGNPSLLIQGYQYIISEKNKNGTSYWKCPKKAKGCRARVATRGLNHLKLGIHMHNHPPTFSMEKANMALAPLPEFSNVQHNSVEGFDIKIVKQEPCDS</sequence>
<keyword evidence="2" id="KW-0863">Zinc-finger</keyword>
<keyword evidence="3" id="KW-0862">Zinc</keyword>
<accession>A0A8D8BE17</accession>
<reference evidence="5" key="1">
    <citation type="submission" date="2021-05" db="EMBL/GenBank/DDBJ databases">
        <authorList>
            <person name="Alioto T."/>
            <person name="Alioto T."/>
            <person name="Gomez Garrido J."/>
        </authorList>
    </citation>
    <scope>NUCLEOTIDE SEQUENCE</scope>
</reference>
<dbReference type="Pfam" id="PF04500">
    <property type="entry name" value="FLYWCH"/>
    <property type="match status" value="1"/>
</dbReference>
<evidence type="ECO:0000313" key="5">
    <source>
        <dbReference type="EMBL" id="CAG6474091.1"/>
    </source>
</evidence>
<keyword evidence="1" id="KW-0479">Metal-binding</keyword>
<organism evidence="5">
    <name type="scientific">Culex pipiens</name>
    <name type="common">House mosquito</name>
    <dbReference type="NCBI Taxonomy" id="7175"/>
    <lineage>
        <taxon>Eukaryota</taxon>
        <taxon>Metazoa</taxon>
        <taxon>Ecdysozoa</taxon>
        <taxon>Arthropoda</taxon>
        <taxon>Hexapoda</taxon>
        <taxon>Insecta</taxon>
        <taxon>Pterygota</taxon>
        <taxon>Neoptera</taxon>
        <taxon>Endopterygota</taxon>
        <taxon>Diptera</taxon>
        <taxon>Nematocera</taxon>
        <taxon>Culicoidea</taxon>
        <taxon>Culicidae</taxon>
        <taxon>Culicinae</taxon>
        <taxon>Culicini</taxon>
        <taxon>Culex</taxon>
        <taxon>Culex</taxon>
    </lineage>
</organism>
<dbReference type="InterPro" id="IPR007588">
    <property type="entry name" value="Znf_FLYWCH"/>
</dbReference>
<proteinExistence type="predicted"/>